<keyword evidence="1" id="KW-0472">Membrane</keyword>
<dbReference type="PROSITE" id="PS51841">
    <property type="entry name" value="LTD"/>
    <property type="match status" value="1"/>
</dbReference>
<evidence type="ECO:0000313" key="3">
    <source>
        <dbReference type="EMBL" id="PIR84155.1"/>
    </source>
</evidence>
<reference evidence="4" key="1">
    <citation type="submission" date="2017-09" db="EMBL/GenBank/DDBJ databases">
        <title>Depth-based differentiation of microbial function through sediment-hosted aquifers and enrichment of novel symbionts in the deep terrestrial subsurface.</title>
        <authorList>
            <person name="Probst A.J."/>
            <person name="Ladd B."/>
            <person name="Jarett J.K."/>
            <person name="Geller-Mcgrath D.E."/>
            <person name="Sieber C.M.K."/>
            <person name="Emerson J.B."/>
            <person name="Anantharaman K."/>
            <person name="Thomas B.C."/>
            <person name="Malmstrom R."/>
            <person name="Stieglmeier M."/>
            <person name="Klingl A."/>
            <person name="Woyke T."/>
            <person name="Ryan C.M."/>
            <person name="Banfield J.F."/>
        </authorList>
    </citation>
    <scope>NUCLEOTIDE SEQUENCE [LARGE SCALE GENOMIC DNA]</scope>
</reference>
<keyword evidence="1" id="KW-1133">Transmembrane helix</keyword>
<sequence>MSSGHGPGMLKTVLIWSGILFVLGLIIFWLLSGGIGATARTAKGLINPIDFLFGGGASGTPLRLPWQLELPRGPDISGYSEEDQVSGYSQEKERALIEAQYGPTIEIPEYDPRTFGNFSPSRGRIVFGSENTSESNPALEYVTLAMVSNEGTMSLSGWSLQSAVSGVRVSIPNATPLFILGVVNSVQPIILKPGASAIITSGISPVGTSFRENICTGYLGELQSFTPELGTQCPSPYGALPITAENIKTYGDECIDYVNTLPRCHFPSSVPASLSPACRSFITNTFSYNGCVNTHRNEASFALSSWRVYLGSKTELWRNTHDVIRLLDEKGQTVDVLTY</sequence>
<proteinExistence type="predicted"/>
<gene>
    <name evidence="3" type="ORF">COU18_00150</name>
</gene>
<protein>
    <recommendedName>
        <fullName evidence="2">LTD domain-containing protein</fullName>
    </recommendedName>
</protein>
<feature type="transmembrane region" description="Helical" evidence="1">
    <location>
        <begin position="12"/>
        <end position="31"/>
    </location>
</feature>
<dbReference type="Proteomes" id="UP000231192">
    <property type="component" value="Unassembled WGS sequence"/>
</dbReference>
<dbReference type="InterPro" id="IPR001322">
    <property type="entry name" value="Lamin_tail_dom"/>
</dbReference>
<name>A0A2H0UEE5_9BACT</name>
<keyword evidence="1" id="KW-0812">Transmembrane</keyword>
<comment type="caution">
    <text evidence="3">The sequence shown here is derived from an EMBL/GenBank/DDBJ whole genome shotgun (WGS) entry which is preliminary data.</text>
</comment>
<evidence type="ECO:0000256" key="1">
    <source>
        <dbReference type="SAM" id="Phobius"/>
    </source>
</evidence>
<accession>A0A2H0UEE5</accession>
<feature type="domain" description="LTD" evidence="2">
    <location>
        <begin position="93"/>
        <end position="339"/>
    </location>
</feature>
<evidence type="ECO:0000259" key="2">
    <source>
        <dbReference type="PROSITE" id="PS51841"/>
    </source>
</evidence>
<dbReference type="AlphaFoldDB" id="A0A2H0UEE5"/>
<dbReference type="EMBL" id="PFBK01000002">
    <property type="protein sequence ID" value="PIR84155.1"/>
    <property type="molecule type" value="Genomic_DNA"/>
</dbReference>
<evidence type="ECO:0000313" key="4">
    <source>
        <dbReference type="Proteomes" id="UP000231192"/>
    </source>
</evidence>
<organism evidence="3 4">
    <name type="scientific">Candidatus Kaiserbacteria bacterium CG10_big_fil_rev_8_21_14_0_10_51_14</name>
    <dbReference type="NCBI Taxonomy" id="1974610"/>
    <lineage>
        <taxon>Bacteria</taxon>
        <taxon>Candidatus Kaiseribacteriota</taxon>
    </lineage>
</organism>